<evidence type="ECO:0000256" key="2">
    <source>
        <dbReference type="SAM" id="MobiDB-lite"/>
    </source>
</evidence>
<dbReference type="InterPro" id="IPR019752">
    <property type="entry name" value="Pyrv/ketoisovalerate_OxRed_cat"/>
</dbReference>
<dbReference type="InterPro" id="IPR050722">
    <property type="entry name" value="Pyruvate:ferred/Flavod_OxRd"/>
</dbReference>
<dbReference type="InterPro" id="IPR009014">
    <property type="entry name" value="Transketo_C/PFOR_II"/>
</dbReference>
<evidence type="ECO:0000256" key="1">
    <source>
        <dbReference type="ARBA" id="ARBA00023002"/>
    </source>
</evidence>
<dbReference type="Pfam" id="PF01558">
    <property type="entry name" value="POR"/>
    <property type="match status" value="1"/>
</dbReference>
<keyword evidence="1 5" id="KW-0560">Oxidoreductase</keyword>
<dbReference type="PANTHER" id="PTHR32154">
    <property type="entry name" value="PYRUVATE-FLAVODOXIN OXIDOREDUCTASE-RELATED"/>
    <property type="match status" value="1"/>
</dbReference>
<gene>
    <name evidence="5" type="ORF">UV73_C0010G0030</name>
</gene>
<feature type="region of interest" description="Disordered" evidence="2">
    <location>
        <begin position="433"/>
        <end position="456"/>
    </location>
</feature>
<feature type="domain" description="Pyruvate/ketoisovalerate oxidoreductase catalytic" evidence="3">
    <location>
        <begin position="13"/>
        <end position="177"/>
    </location>
</feature>
<dbReference type="InterPro" id="IPR029061">
    <property type="entry name" value="THDP-binding"/>
</dbReference>
<evidence type="ECO:0000313" key="5">
    <source>
        <dbReference type="EMBL" id="KKS96445.1"/>
    </source>
</evidence>
<dbReference type="Gene3D" id="3.40.920.10">
    <property type="entry name" value="Pyruvate-ferredoxin oxidoreductase, PFOR, domain III"/>
    <property type="match status" value="1"/>
</dbReference>
<dbReference type="GO" id="GO:0047553">
    <property type="term" value="F:2-oxoglutarate synthase activity"/>
    <property type="evidence" value="ECO:0007669"/>
    <property type="project" value="UniProtKB-EC"/>
</dbReference>
<dbReference type="InterPro" id="IPR002880">
    <property type="entry name" value="Pyrv_Fd/Flavodoxin_OxRdtase_N"/>
</dbReference>
<dbReference type="Pfam" id="PF01855">
    <property type="entry name" value="POR_N"/>
    <property type="match status" value="1"/>
</dbReference>
<dbReference type="PANTHER" id="PTHR32154:SF20">
    <property type="entry name" value="2-OXOGLUTARATE OXIDOREDUCTASE SUBUNIT KORA"/>
    <property type="match status" value="1"/>
</dbReference>
<dbReference type="FunFam" id="3.40.50.970:FF:000022">
    <property type="entry name" value="2-oxoglutarate ferredoxin oxidoreductase alpha subunit"/>
    <property type="match status" value="1"/>
</dbReference>
<keyword evidence="5" id="KW-0670">Pyruvate</keyword>
<evidence type="ECO:0000313" key="6">
    <source>
        <dbReference type="Proteomes" id="UP000034894"/>
    </source>
</evidence>
<dbReference type="SUPFAM" id="SSF53323">
    <property type="entry name" value="Pyruvate-ferredoxin oxidoreductase, PFOR, domain III"/>
    <property type="match status" value="1"/>
</dbReference>
<evidence type="ECO:0000259" key="4">
    <source>
        <dbReference type="Pfam" id="PF01855"/>
    </source>
</evidence>
<dbReference type="GO" id="GO:0006979">
    <property type="term" value="P:response to oxidative stress"/>
    <property type="evidence" value="ECO:0007669"/>
    <property type="project" value="TreeGrafter"/>
</dbReference>
<dbReference type="InterPro" id="IPR022367">
    <property type="entry name" value="2-oxoacid/accept_OxRdtase_asu"/>
</dbReference>
<dbReference type="Proteomes" id="UP000034894">
    <property type="component" value="Unassembled WGS sequence"/>
</dbReference>
<dbReference type="NCBIfam" id="TIGR03710">
    <property type="entry name" value="OAFO_sf"/>
    <property type="match status" value="1"/>
</dbReference>
<dbReference type="Gene3D" id="3.40.50.920">
    <property type="match status" value="1"/>
</dbReference>
<dbReference type="Gene3D" id="3.40.50.970">
    <property type="match status" value="1"/>
</dbReference>
<dbReference type="PATRIC" id="fig|1618443.3.peg.1243"/>
<reference evidence="5 6" key="1">
    <citation type="journal article" date="2015" name="Nature">
        <title>rRNA introns, odd ribosomes, and small enigmatic genomes across a large radiation of phyla.</title>
        <authorList>
            <person name="Brown C.T."/>
            <person name="Hug L.A."/>
            <person name="Thomas B.C."/>
            <person name="Sharon I."/>
            <person name="Castelle C.J."/>
            <person name="Singh A."/>
            <person name="Wilkins M.J."/>
            <person name="Williams K.H."/>
            <person name="Banfield J.F."/>
        </authorList>
    </citation>
    <scope>NUCLEOTIDE SEQUENCE [LARGE SCALE GENOMIC DNA]</scope>
</reference>
<dbReference type="InterPro" id="IPR002869">
    <property type="entry name" value="Pyrv_flavodox_OxRed_cen"/>
</dbReference>
<dbReference type="AlphaFoldDB" id="A0A0G1DEV6"/>
<accession>A0A0G1DEV6</accession>
<evidence type="ECO:0000259" key="3">
    <source>
        <dbReference type="Pfam" id="PF01558"/>
    </source>
</evidence>
<dbReference type="EMBL" id="LCFP01000010">
    <property type="protein sequence ID" value="KKS96445.1"/>
    <property type="molecule type" value="Genomic_DNA"/>
</dbReference>
<name>A0A0G1DEV6_9BACT</name>
<dbReference type="CDD" id="cd07034">
    <property type="entry name" value="TPP_PYR_PFOR_IOR-alpha_like"/>
    <property type="match status" value="1"/>
</dbReference>
<dbReference type="EC" id="1.2.7.3" evidence="5"/>
<dbReference type="STRING" id="1618443.UV73_C0010G0030"/>
<proteinExistence type="predicted"/>
<organism evidence="5 6">
    <name type="scientific">Candidatus Gottesmanbacteria bacterium GW2011_GWA2_43_14</name>
    <dbReference type="NCBI Taxonomy" id="1618443"/>
    <lineage>
        <taxon>Bacteria</taxon>
        <taxon>Candidatus Gottesmaniibacteriota</taxon>
    </lineage>
</organism>
<comment type="caution">
    <text evidence="5">The sequence shown here is derived from an EMBL/GenBank/DDBJ whole genome shotgun (WGS) entry which is preliminary data.</text>
</comment>
<feature type="domain" description="Pyruvate flavodoxin/ferredoxin oxidoreductase pyrimidine binding" evidence="4">
    <location>
        <begin position="213"/>
        <end position="454"/>
    </location>
</feature>
<dbReference type="SUPFAM" id="SSF52922">
    <property type="entry name" value="TK C-terminal domain-like"/>
    <property type="match status" value="1"/>
</dbReference>
<sequence>MIDFTVKIGGEAGFGIMTTGLFLGKIATRSGYHAFEYSEYPSLIRGGHNVIEVRISDALVHSQTSEVDVLLCLNKETFDLHAGEVREGGVIVFDNEKTDESLLKKPDRRISYVHIPFTRILRENQLATVMLNNIALGVLMQIIGADPDILNKLIAETFARKGEEVITKNQQAAALGLSEAKKDFPEGYKTKLVKINGVPEKVYLTGNEAFGLGAIMAGCRFYCAYPMTPTSALLHYLAAKAEKCGMVVKHAEDEIAVINMALGASWAGVRSMVGTSGGGFALMVEAVSLAGITETPIVIVMGQRPGPATGMPTWTEQGDLHFVIRSGHGEFPKIVLAPADSEEAVRLTVEAFNLADKYQTPVFVMGDKYMQEGHQSVDMEKISSLPSVINRGKLLSQEDLLKTGQYKRYLVTDDGISPRALPGMEGSLHQANSYEHNEEGHTSESASDRIQQVEKRNRKNDTYLAEDFRLPEVYGPKESPLTVISWGSMKGPILQALKETDGLFNYIHFSRLWPLDKAKLKAFLKGFRRFLLVENNSTAQLGQLLTMETAMEFPDTLLKYSGRPIYPEEVISKVREML</sequence>
<protein>
    <submittedName>
        <fullName evidence="5">Pyruvate flavodoxin/ferredoxin oxidoreductase domain-containing protein, 2-oxoglutarate ferredoxin oxidoreductase subunit alpha</fullName>
        <ecNumber evidence="5">1.2.7.3</ecNumber>
    </submittedName>
</protein>
<dbReference type="SUPFAM" id="SSF52518">
    <property type="entry name" value="Thiamin diphosphate-binding fold (THDP-binding)"/>
    <property type="match status" value="1"/>
</dbReference>